<dbReference type="Proteomes" id="UP001177021">
    <property type="component" value="Unassembled WGS sequence"/>
</dbReference>
<accession>A0ACB0LMG8</accession>
<gene>
    <name evidence="1" type="ORF">MILVUS5_LOCUS34601</name>
</gene>
<comment type="caution">
    <text evidence="1">The sequence shown here is derived from an EMBL/GenBank/DDBJ whole genome shotgun (WGS) entry which is preliminary data.</text>
</comment>
<protein>
    <submittedName>
        <fullName evidence="1">Uncharacterized protein</fullName>
    </submittedName>
</protein>
<keyword evidence="2" id="KW-1185">Reference proteome</keyword>
<evidence type="ECO:0000313" key="1">
    <source>
        <dbReference type="EMBL" id="CAJ2670588.1"/>
    </source>
</evidence>
<reference evidence="1" key="1">
    <citation type="submission" date="2023-10" db="EMBL/GenBank/DDBJ databases">
        <authorList>
            <person name="Rodriguez Cubillos JULIANA M."/>
            <person name="De Vega J."/>
        </authorList>
    </citation>
    <scope>NUCLEOTIDE SEQUENCE</scope>
</reference>
<evidence type="ECO:0000313" key="2">
    <source>
        <dbReference type="Proteomes" id="UP001177021"/>
    </source>
</evidence>
<dbReference type="EMBL" id="CASHSV030000615">
    <property type="protein sequence ID" value="CAJ2670588.1"/>
    <property type="molecule type" value="Genomic_DNA"/>
</dbReference>
<proteinExistence type="predicted"/>
<organism evidence="1 2">
    <name type="scientific">Trifolium pratense</name>
    <name type="common">Red clover</name>
    <dbReference type="NCBI Taxonomy" id="57577"/>
    <lineage>
        <taxon>Eukaryota</taxon>
        <taxon>Viridiplantae</taxon>
        <taxon>Streptophyta</taxon>
        <taxon>Embryophyta</taxon>
        <taxon>Tracheophyta</taxon>
        <taxon>Spermatophyta</taxon>
        <taxon>Magnoliopsida</taxon>
        <taxon>eudicotyledons</taxon>
        <taxon>Gunneridae</taxon>
        <taxon>Pentapetalae</taxon>
        <taxon>rosids</taxon>
        <taxon>fabids</taxon>
        <taxon>Fabales</taxon>
        <taxon>Fabaceae</taxon>
        <taxon>Papilionoideae</taxon>
        <taxon>50 kb inversion clade</taxon>
        <taxon>NPAAA clade</taxon>
        <taxon>Hologalegina</taxon>
        <taxon>IRL clade</taxon>
        <taxon>Trifolieae</taxon>
        <taxon>Trifolium</taxon>
    </lineage>
</organism>
<name>A0ACB0LMG8_TRIPR</name>
<sequence length="243" mass="27950">MIHLLVAKVKRVLQGCGAIATNQADVKLLGFTGSPFVCRVQIALKLKEIEYKYVEENLGNKSDQLIKYNPVYKKVPVFVHNDKPISESLVILEYIDEIWKQNPILPNDPYQRAMVRFWSKFIDDKIVAASFKSVFTVDKKEREKNIEESTEALKILENELKDKFFGGEEINFVDIAAVFIAFWIPLIQDIAGLKLFTNEKFPKLYNWSQEILNHPAVKENLPPRDPIFAFLKARYDGLLAASK</sequence>